<comment type="caution">
    <text evidence="3">The sequence shown here is derived from an EMBL/GenBank/DDBJ whole genome shotgun (WGS) entry which is preliminary data.</text>
</comment>
<dbReference type="Proteomes" id="UP001500037">
    <property type="component" value="Unassembled WGS sequence"/>
</dbReference>
<feature type="region of interest" description="Disordered" evidence="1">
    <location>
        <begin position="174"/>
        <end position="225"/>
    </location>
</feature>
<feature type="transmembrane region" description="Helical" evidence="2">
    <location>
        <begin position="76"/>
        <end position="97"/>
    </location>
</feature>
<keyword evidence="2" id="KW-1133">Transmembrane helix</keyword>
<keyword evidence="2" id="KW-0812">Transmembrane</keyword>
<evidence type="ECO:0008006" key="5">
    <source>
        <dbReference type="Google" id="ProtNLM"/>
    </source>
</evidence>
<gene>
    <name evidence="3" type="ORF">GCM10009665_44980</name>
</gene>
<proteinExistence type="predicted"/>
<organism evidence="3 4">
    <name type="scientific">Kitasatospora nipponensis</name>
    <dbReference type="NCBI Taxonomy" id="258049"/>
    <lineage>
        <taxon>Bacteria</taxon>
        <taxon>Bacillati</taxon>
        <taxon>Actinomycetota</taxon>
        <taxon>Actinomycetes</taxon>
        <taxon>Kitasatosporales</taxon>
        <taxon>Streptomycetaceae</taxon>
        <taxon>Kitasatospora</taxon>
    </lineage>
</organism>
<protein>
    <recommendedName>
        <fullName evidence="5">DUF2269 family protein</fullName>
    </recommendedName>
</protein>
<evidence type="ECO:0000256" key="2">
    <source>
        <dbReference type="SAM" id="Phobius"/>
    </source>
</evidence>
<evidence type="ECO:0000313" key="3">
    <source>
        <dbReference type="EMBL" id="GAA1249155.1"/>
    </source>
</evidence>
<sequence length="225" mass="24043">MTLAPVLLICHVTAALVLLASLVTDWIGVAGLRSAWTSDQVREPLRAIEVSAAFGPLARITVLAAGLWLAITAWSWQGWIIAGLIGWSVLVVLGEPLTGKDMRAMVKAVRAEDGALSADTLARVHDPRLWSSVLTRTGVVTGVLICMLDKPGWITGLGAQLGGYLLGIAAAKLTPQPERPQPQPPHPQPPQPKRPHPQPPQPEPPQPERPQPERAQAGHIPDPSL</sequence>
<accession>A0ABN1WGJ0</accession>
<dbReference type="RefSeq" id="WP_344443719.1">
    <property type="nucleotide sequence ID" value="NZ_BAAALF010000086.1"/>
</dbReference>
<name>A0ABN1WGJ0_9ACTN</name>
<dbReference type="EMBL" id="BAAALF010000086">
    <property type="protein sequence ID" value="GAA1249155.1"/>
    <property type="molecule type" value="Genomic_DNA"/>
</dbReference>
<evidence type="ECO:0000256" key="1">
    <source>
        <dbReference type="SAM" id="MobiDB-lite"/>
    </source>
</evidence>
<keyword evidence="2" id="KW-0472">Membrane</keyword>
<reference evidence="3 4" key="1">
    <citation type="journal article" date="2019" name="Int. J. Syst. Evol. Microbiol.">
        <title>The Global Catalogue of Microorganisms (GCM) 10K type strain sequencing project: providing services to taxonomists for standard genome sequencing and annotation.</title>
        <authorList>
            <consortium name="The Broad Institute Genomics Platform"/>
            <consortium name="The Broad Institute Genome Sequencing Center for Infectious Disease"/>
            <person name="Wu L."/>
            <person name="Ma J."/>
        </authorList>
    </citation>
    <scope>NUCLEOTIDE SEQUENCE [LARGE SCALE GENOMIC DNA]</scope>
    <source>
        <strain evidence="3 4">JCM 13004</strain>
    </source>
</reference>
<evidence type="ECO:0000313" key="4">
    <source>
        <dbReference type="Proteomes" id="UP001500037"/>
    </source>
</evidence>
<keyword evidence="4" id="KW-1185">Reference proteome</keyword>
<feature type="transmembrane region" description="Helical" evidence="2">
    <location>
        <begin position="6"/>
        <end position="29"/>
    </location>
</feature>
<feature type="compositionally biased region" description="Pro residues" evidence="1">
    <location>
        <begin position="177"/>
        <end position="209"/>
    </location>
</feature>